<feature type="transmembrane region" description="Helical" evidence="1">
    <location>
        <begin position="337"/>
        <end position="367"/>
    </location>
</feature>
<evidence type="ECO:0008006" key="4">
    <source>
        <dbReference type="Google" id="ProtNLM"/>
    </source>
</evidence>
<keyword evidence="1" id="KW-0812">Transmembrane</keyword>
<dbReference type="EMBL" id="FNWV01000003">
    <property type="protein sequence ID" value="SEH52708.1"/>
    <property type="molecule type" value="Genomic_DNA"/>
</dbReference>
<keyword evidence="1" id="KW-1133">Transmembrane helix</keyword>
<accession>A0A1H6ITQ8</accession>
<sequence>MIKALFIAWKNFRCKKRVMIKLISCFFVIMCSVSCFFNYTDAINVRLEQIINGSAAKSYVETESMINSQQYPLISEIKEIKRFEPENTPLKHIRLTVNGKEYKGINDYSYDFSTPFSVGTAQYVYSVPFIIDAYNNQETIFTKNDIQEYKEKFGDKNFEIAGKAELSSDSIIFTDYMLDKFGLSADSSLIGAKISLYDSETGEVYCNGLKLSCILDSNIFRISSVKKFGQIIISSEHEIKGASKRTYYNYAQNYILAYELANQLSADDIPHYIPLELYYFCEIYKQNLIVSRVVFMIMIVFLIAMAVSIITVLYFYHCNQLDYRQMLLAMGLKVKSLFLIILIEIALCILVSYIITLIISGTIMFLISRYLISSLDVDGMFGISRLLSISSLTAALIFSFAILFAAISSNNIKNRSKK</sequence>
<keyword evidence="1" id="KW-0472">Membrane</keyword>
<organism evidence="2 3">
    <name type="scientific">Ruminococcus flavefaciens</name>
    <dbReference type="NCBI Taxonomy" id="1265"/>
    <lineage>
        <taxon>Bacteria</taxon>
        <taxon>Bacillati</taxon>
        <taxon>Bacillota</taxon>
        <taxon>Clostridia</taxon>
        <taxon>Eubacteriales</taxon>
        <taxon>Oscillospiraceae</taxon>
        <taxon>Ruminococcus</taxon>
    </lineage>
</organism>
<dbReference type="Proteomes" id="UP000183190">
    <property type="component" value="Unassembled WGS sequence"/>
</dbReference>
<feature type="transmembrane region" description="Helical" evidence="1">
    <location>
        <begin position="293"/>
        <end position="316"/>
    </location>
</feature>
<evidence type="ECO:0000256" key="1">
    <source>
        <dbReference type="SAM" id="Phobius"/>
    </source>
</evidence>
<reference evidence="2 3" key="1">
    <citation type="submission" date="2016-10" db="EMBL/GenBank/DDBJ databases">
        <authorList>
            <person name="de Groot N.N."/>
        </authorList>
    </citation>
    <scope>NUCLEOTIDE SEQUENCE [LARGE SCALE GENOMIC DNA]</scope>
    <source>
        <strain evidence="2 3">YAD2003</strain>
    </source>
</reference>
<dbReference type="AlphaFoldDB" id="A0A1H6ITQ8"/>
<evidence type="ECO:0000313" key="3">
    <source>
        <dbReference type="Proteomes" id="UP000183190"/>
    </source>
</evidence>
<proteinExistence type="predicted"/>
<name>A0A1H6ITQ8_RUMFL</name>
<evidence type="ECO:0000313" key="2">
    <source>
        <dbReference type="EMBL" id="SEH52708.1"/>
    </source>
</evidence>
<protein>
    <recommendedName>
        <fullName evidence="4">FtsX-like permease family protein</fullName>
    </recommendedName>
</protein>
<feature type="transmembrane region" description="Helical" evidence="1">
    <location>
        <begin position="20"/>
        <end position="39"/>
    </location>
</feature>
<feature type="transmembrane region" description="Helical" evidence="1">
    <location>
        <begin position="387"/>
        <end position="408"/>
    </location>
</feature>
<dbReference type="RefSeq" id="WP_074715506.1">
    <property type="nucleotide sequence ID" value="NZ_FNWV01000003.1"/>
</dbReference>
<gene>
    <name evidence="2" type="ORF">SAMN02910265_01267</name>
</gene>